<feature type="region of interest" description="Disordered" evidence="1">
    <location>
        <begin position="526"/>
        <end position="576"/>
    </location>
</feature>
<feature type="compositionally biased region" description="Low complexity" evidence="1">
    <location>
        <begin position="528"/>
        <end position="541"/>
    </location>
</feature>
<proteinExistence type="predicted"/>
<feature type="region of interest" description="Disordered" evidence="1">
    <location>
        <begin position="699"/>
        <end position="720"/>
    </location>
</feature>
<feature type="transmembrane region" description="Helical" evidence="2">
    <location>
        <begin position="53"/>
        <end position="77"/>
    </location>
</feature>
<evidence type="ECO:0000256" key="2">
    <source>
        <dbReference type="SAM" id="Phobius"/>
    </source>
</evidence>
<feature type="region of interest" description="Disordered" evidence="1">
    <location>
        <begin position="329"/>
        <end position="350"/>
    </location>
</feature>
<feature type="transmembrane region" description="Helical" evidence="2">
    <location>
        <begin position="223"/>
        <end position="243"/>
    </location>
</feature>
<keyword evidence="2" id="KW-0472">Membrane</keyword>
<evidence type="ECO:0000313" key="3">
    <source>
        <dbReference type="EMBL" id="TBU64927.1"/>
    </source>
</evidence>
<keyword evidence="2" id="KW-1133">Transmembrane helix</keyword>
<feature type="region of interest" description="Disordered" evidence="1">
    <location>
        <begin position="839"/>
        <end position="884"/>
    </location>
</feature>
<feature type="compositionally biased region" description="Polar residues" evidence="1">
    <location>
        <begin position="654"/>
        <end position="674"/>
    </location>
</feature>
<accession>A0A4Q9QB67</accession>
<evidence type="ECO:0000313" key="4">
    <source>
        <dbReference type="Proteomes" id="UP000292082"/>
    </source>
</evidence>
<feature type="region of interest" description="Disordered" evidence="1">
    <location>
        <begin position="648"/>
        <end position="674"/>
    </location>
</feature>
<keyword evidence="4" id="KW-1185">Reference proteome</keyword>
<gene>
    <name evidence="3" type="ORF">BD310DRAFT_902622</name>
</gene>
<sequence>MVSQAAAPGAAFKVLSPNEAIQFILADIPNFCVGILALGTFTFFLLMKRVDRWIFCLHVSVLLAFLAAIFDLSQLLIQGRSSNNGLTPAGVSGLTTVREVFYSFANGLRFLFYWGFVATIPLGETVPEGNKMHSGSWRRWGLMGLVLKWSTLLLVLLTTILQLAFRDVSALEQIGPVYEAESTLEIILSAIFILKLLLNTWARFSVGSNTLSRGKMMMQYAPIIVSLLFSLWIAVGNVILFEFTETALGRFMRAVEFYIAIVYMLTISFHHLRHLSFFPVYRPASRPNTVNKRSSIDKPRMMMVKNEPKQVDLVEVLEERYRGAQEIPQTVERNSARSAKVESSNQHQSMAARLSTWLGVGRPQSNVQSWDVDTERGPSPVLDAVITPWYAPEQEAARAPTPEGPAQPALDEDERRGVSPLPDYTPTETKPREPLPSSDNTYAPRPLDADELEPAKTPVPNRNWQDVEYSNAVRYSGVNQDVLANALSQRYYKTQDDSPIASNIQVVSPPSDDEASMRRNSIGANSEYMASPYPSSPMASAVTPLPRSRPLPVPDRPTSMLMSPMTSVPPDSARSSNMSILLRRQDELDKSIAALRLFSPTQPQFNVDQAPDDSAEYEYQYAEGSSAQASIGHSPMSAAIAYAPSASPEVPLTTPRTGPQWSAQSEFQFDQQPPLNRSSMDSGVIPTMSLPVVNQAPSSLALPRAPTSRFSDGSSVGERERRIDSMGTQYDITSFVGNLTVPVNPKDSVMSATSVAYSDEGMVNVATVAQPPTFARPTLITQQLAASVVPRGDPNPSMSPYLSARRALPPIPQPVAQPQPQPAAGSPAPLRFRRAVGLPANPKLQLATRNLTPVDEKTRSPTDTTTLETSPQSGSGTPMTGKAW</sequence>
<name>A0A4Q9QB67_9APHY</name>
<feature type="compositionally biased region" description="Polar residues" evidence="1">
    <location>
        <begin position="329"/>
        <end position="349"/>
    </location>
</feature>
<feature type="transmembrane region" description="Helical" evidence="2">
    <location>
        <begin position="255"/>
        <end position="272"/>
    </location>
</feature>
<dbReference type="EMBL" id="ML145085">
    <property type="protein sequence ID" value="TBU64927.1"/>
    <property type="molecule type" value="Genomic_DNA"/>
</dbReference>
<reference evidence="3 4" key="1">
    <citation type="submission" date="2019-01" db="EMBL/GenBank/DDBJ databases">
        <title>Draft genome sequences of three monokaryotic isolates of the white-rot basidiomycete fungus Dichomitus squalens.</title>
        <authorList>
            <consortium name="DOE Joint Genome Institute"/>
            <person name="Lopez S.C."/>
            <person name="Andreopoulos B."/>
            <person name="Pangilinan J."/>
            <person name="Lipzen A."/>
            <person name="Riley R."/>
            <person name="Ahrendt S."/>
            <person name="Ng V."/>
            <person name="Barry K."/>
            <person name="Daum C."/>
            <person name="Grigoriev I.V."/>
            <person name="Hilden K.S."/>
            <person name="Makela M.R."/>
            <person name="de Vries R.P."/>
        </authorList>
    </citation>
    <scope>NUCLEOTIDE SEQUENCE [LARGE SCALE GENOMIC DNA]</scope>
    <source>
        <strain evidence="3 4">CBS 464.89</strain>
    </source>
</reference>
<organism evidence="3 4">
    <name type="scientific">Dichomitus squalens</name>
    <dbReference type="NCBI Taxonomy" id="114155"/>
    <lineage>
        <taxon>Eukaryota</taxon>
        <taxon>Fungi</taxon>
        <taxon>Dikarya</taxon>
        <taxon>Basidiomycota</taxon>
        <taxon>Agaricomycotina</taxon>
        <taxon>Agaricomycetes</taxon>
        <taxon>Polyporales</taxon>
        <taxon>Polyporaceae</taxon>
        <taxon>Dichomitus</taxon>
    </lineage>
</organism>
<keyword evidence="2" id="KW-0812">Transmembrane</keyword>
<dbReference type="Proteomes" id="UP000292082">
    <property type="component" value="Unassembled WGS sequence"/>
</dbReference>
<feature type="transmembrane region" description="Helical" evidence="2">
    <location>
        <begin position="184"/>
        <end position="202"/>
    </location>
</feature>
<feature type="transmembrane region" description="Helical" evidence="2">
    <location>
        <begin position="142"/>
        <end position="164"/>
    </location>
</feature>
<feature type="region of interest" description="Disordered" evidence="1">
    <location>
        <begin position="394"/>
        <end position="463"/>
    </location>
</feature>
<evidence type="ECO:0000256" key="1">
    <source>
        <dbReference type="SAM" id="MobiDB-lite"/>
    </source>
</evidence>
<feature type="compositionally biased region" description="Polar residues" evidence="1">
    <location>
        <begin position="861"/>
        <end position="878"/>
    </location>
</feature>
<protein>
    <submittedName>
        <fullName evidence="3">Uncharacterized protein</fullName>
    </submittedName>
</protein>
<feature type="transmembrane region" description="Helical" evidence="2">
    <location>
        <begin position="20"/>
        <end position="46"/>
    </location>
</feature>
<dbReference type="AlphaFoldDB" id="A0A4Q9QB67"/>
<dbReference type="STRING" id="114155.A0A4Q9QB67"/>